<dbReference type="PATRIC" id="fig|113653.22.peg.571"/>
<evidence type="ECO:0000259" key="3">
    <source>
        <dbReference type="Pfam" id="PF01855"/>
    </source>
</evidence>
<dbReference type="CDD" id="cd07034">
    <property type="entry name" value="TPP_PYR_PFOR_IOR-alpha_like"/>
    <property type="match status" value="1"/>
</dbReference>
<dbReference type="Gene3D" id="3.40.50.920">
    <property type="match status" value="1"/>
</dbReference>
<dbReference type="GO" id="GO:0006979">
    <property type="term" value="P:response to oxidative stress"/>
    <property type="evidence" value="ECO:0007669"/>
    <property type="project" value="TreeGrafter"/>
</dbReference>
<evidence type="ECO:0000256" key="2">
    <source>
        <dbReference type="ARBA" id="ARBA00023002"/>
    </source>
</evidence>
<dbReference type="EMBL" id="CP011267">
    <property type="protein sequence ID" value="AKG92086.1"/>
    <property type="molecule type" value="Genomic_DNA"/>
</dbReference>
<dbReference type="InParanoid" id="A0A0F7DC22"/>
<dbReference type="RefSeq" id="WP_048094596.1">
    <property type="nucleotide sequence ID" value="NZ_CP011267.1"/>
</dbReference>
<keyword evidence="6" id="KW-1185">Reference proteome</keyword>
<gene>
    <name evidence="5" type="ORF">GAH_00571</name>
</gene>
<dbReference type="KEGG" id="gah:GAH_00571"/>
<dbReference type="Pfam" id="PF17147">
    <property type="entry name" value="PFOR_II"/>
    <property type="match status" value="1"/>
</dbReference>
<keyword evidence="2 5" id="KW-0560">Oxidoreductase</keyword>
<proteinExistence type="predicted"/>
<dbReference type="GeneID" id="24803152"/>
<dbReference type="FunFam" id="3.40.50.970:FF:000012">
    <property type="entry name" value="Pyruvate:ferredoxin (Flavodoxin) oxidoreductase"/>
    <property type="match status" value="1"/>
</dbReference>
<feature type="domain" description="Pyruvate flavodoxin/ferredoxin oxidoreductase pyrimidine binding" evidence="3">
    <location>
        <begin position="14"/>
        <end position="233"/>
    </location>
</feature>
<dbReference type="GO" id="GO:0019752">
    <property type="term" value="P:carboxylic acid metabolic process"/>
    <property type="evidence" value="ECO:0007669"/>
    <property type="project" value="UniProtKB-ARBA"/>
</dbReference>
<dbReference type="InterPro" id="IPR050722">
    <property type="entry name" value="Pyruvate:ferred/Flavod_OxRd"/>
</dbReference>
<dbReference type="AlphaFoldDB" id="A0A0F7DC22"/>
<dbReference type="InterPro" id="IPR009014">
    <property type="entry name" value="Transketo_C/PFOR_II"/>
</dbReference>
<dbReference type="PANTHER" id="PTHR32154">
    <property type="entry name" value="PYRUVATE-FLAVODOXIN OXIDOREDUCTASE-RELATED"/>
    <property type="match status" value="1"/>
</dbReference>
<dbReference type="InterPro" id="IPR029061">
    <property type="entry name" value="THDP-binding"/>
</dbReference>
<sequence length="377" mass="41476">MKAMITGNQAAAMAARDARVDVVAAYPITPSTPVVEEIARMVETGEMDAKLILVESEHSAMAACIGASASGSRTFTATSSHGLAYMHELLHYAVNARTPVVMAVANRAIGPGWNIWADLSDAMSQRDTGWIQLYCSSNQEIYDTILMAYRVAENRGVMLPAMVCYDGFVLSHTAMPVETGVEGFLDGYESPWNLNFDEPETFGNILPPDYYMELRKDIVESHRRAVKIMREVEEEFEELTGRRTPLLVEEYRTDGASTVLVTLGAIASEAKIVVDEMRRNGERAGLLRIKSFRPFPYDEVTRALEGAERVVVIDRSVSPGAEGQLFSEVKSALYSSKSHPDVLGRVAGLGGRDVTSKAIERAVRLGGREEWIMEVIS</sequence>
<keyword evidence="5" id="KW-0670">Pyruvate</keyword>
<dbReference type="OrthoDB" id="372068at2157"/>
<dbReference type="SUPFAM" id="SSF52922">
    <property type="entry name" value="TK C-terminal domain-like"/>
    <property type="match status" value="1"/>
</dbReference>
<dbReference type="Proteomes" id="UP000034723">
    <property type="component" value="Chromosome"/>
</dbReference>
<protein>
    <submittedName>
        <fullName evidence="5">Pyruvate ferredoxin oxidoreductase alpha subunit</fullName>
        <ecNumber evidence="5">1.2.7.7</ecNumber>
    </submittedName>
</protein>
<organism evidence="5 6">
    <name type="scientific">Geoglobus ahangari</name>
    <dbReference type="NCBI Taxonomy" id="113653"/>
    <lineage>
        <taxon>Archaea</taxon>
        <taxon>Methanobacteriati</taxon>
        <taxon>Methanobacteriota</taxon>
        <taxon>Archaeoglobi</taxon>
        <taxon>Archaeoglobales</taxon>
        <taxon>Archaeoglobaceae</taxon>
        <taxon>Geoglobus</taxon>
    </lineage>
</organism>
<reference evidence="5 6" key="1">
    <citation type="submission" date="2015-04" db="EMBL/GenBank/DDBJ databases">
        <title>The complete genome sequence of the hyperthermophilic, obligate iron-reducing archaeon Geoglobus ahangari strain 234T.</title>
        <authorList>
            <person name="Manzella M.P."/>
            <person name="Holmes D.E."/>
            <person name="Rocheleau J.M."/>
            <person name="Chung A."/>
            <person name="Reguera G."/>
            <person name="Kashefi K."/>
        </authorList>
    </citation>
    <scope>NUCLEOTIDE SEQUENCE [LARGE SCALE GENOMIC DNA]</scope>
    <source>
        <strain evidence="5 6">234</strain>
    </source>
</reference>
<dbReference type="InterPro" id="IPR033412">
    <property type="entry name" value="PFOR_II"/>
</dbReference>
<dbReference type="PANTHER" id="PTHR32154:SF0">
    <property type="entry name" value="PYRUVATE-FLAVODOXIN OXIDOREDUCTASE-RELATED"/>
    <property type="match status" value="1"/>
</dbReference>
<name>A0A0F7DC22_9EURY</name>
<evidence type="ECO:0000313" key="5">
    <source>
        <dbReference type="EMBL" id="AKG92086.1"/>
    </source>
</evidence>
<evidence type="ECO:0000313" key="6">
    <source>
        <dbReference type="Proteomes" id="UP000034723"/>
    </source>
</evidence>
<dbReference type="InterPro" id="IPR002880">
    <property type="entry name" value="Pyrv_Fd/Flavodoxin_OxRdtase_N"/>
</dbReference>
<evidence type="ECO:0000256" key="1">
    <source>
        <dbReference type="ARBA" id="ARBA00011595"/>
    </source>
</evidence>
<dbReference type="HOGENOM" id="CLU_002569_5_0_2"/>
<dbReference type="GO" id="GO:0043807">
    <property type="term" value="F:3-methyl-2-oxobutanoate dehydrogenase (ferredoxin) activity"/>
    <property type="evidence" value="ECO:0007669"/>
    <property type="project" value="UniProtKB-EC"/>
</dbReference>
<dbReference type="EC" id="1.2.7.7" evidence="5"/>
<dbReference type="Gene3D" id="3.40.50.970">
    <property type="match status" value="1"/>
</dbReference>
<dbReference type="FunFam" id="3.40.50.920:FF:000010">
    <property type="entry name" value="Pyruvate ferredoxin oxidoreductase, alpha subunit"/>
    <property type="match status" value="1"/>
</dbReference>
<dbReference type="Pfam" id="PF01855">
    <property type="entry name" value="POR_N"/>
    <property type="match status" value="1"/>
</dbReference>
<feature type="domain" description="Pyruvate:ferredoxin oxidoreductase core" evidence="4">
    <location>
        <begin position="256"/>
        <end position="358"/>
    </location>
</feature>
<dbReference type="STRING" id="113653.GAH_00571"/>
<accession>A0A0F7DC22</accession>
<dbReference type="GO" id="GO:0044272">
    <property type="term" value="P:sulfur compound biosynthetic process"/>
    <property type="evidence" value="ECO:0007669"/>
    <property type="project" value="UniProtKB-ARBA"/>
</dbReference>
<comment type="subunit">
    <text evidence="1">Heterotetramer of one alpha, one beta, one delta and one gamma chain.</text>
</comment>
<dbReference type="SUPFAM" id="SSF52518">
    <property type="entry name" value="Thiamin diphosphate-binding fold (THDP-binding)"/>
    <property type="match status" value="1"/>
</dbReference>
<evidence type="ECO:0000259" key="4">
    <source>
        <dbReference type="Pfam" id="PF17147"/>
    </source>
</evidence>